<evidence type="ECO:0000256" key="5">
    <source>
        <dbReference type="RuleBase" id="RU367124"/>
    </source>
</evidence>
<comment type="domain">
    <text evidence="5">The RxLR-dEER motif acts to carry the protein into the host cell cytoplasm through binding to cell surface phosphatidylinositol-3-phosphate.</text>
</comment>
<gene>
    <name evidence="6" type="ORF">PHYBOEH_003537</name>
</gene>
<evidence type="ECO:0000313" key="7">
    <source>
        <dbReference type="Proteomes" id="UP000693981"/>
    </source>
</evidence>
<dbReference type="AlphaFoldDB" id="A0A8T1XDC4"/>
<reference evidence="6" key="1">
    <citation type="submission" date="2021-02" db="EMBL/GenBank/DDBJ databases">
        <authorList>
            <person name="Palmer J.M."/>
        </authorList>
    </citation>
    <scope>NUCLEOTIDE SEQUENCE</scope>
    <source>
        <strain evidence="6">SCRP23</strain>
    </source>
</reference>
<evidence type="ECO:0000256" key="4">
    <source>
        <dbReference type="ARBA" id="ARBA00022729"/>
    </source>
</evidence>
<comment type="similarity">
    <text evidence="2 5">Belongs to the RxLR effector family.</text>
</comment>
<evidence type="ECO:0000313" key="6">
    <source>
        <dbReference type="EMBL" id="KAG7402278.1"/>
    </source>
</evidence>
<dbReference type="OrthoDB" id="129003at2759"/>
<dbReference type="EMBL" id="JAGDFL010000002">
    <property type="protein sequence ID" value="KAG7402278.1"/>
    <property type="molecule type" value="Genomic_DNA"/>
</dbReference>
<evidence type="ECO:0000256" key="3">
    <source>
        <dbReference type="ARBA" id="ARBA00022525"/>
    </source>
</evidence>
<feature type="chain" id="PRO_5044955326" description="RxLR effector protein" evidence="5">
    <location>
        <begin position="21"/>
        <end position="157"/>
    </location>
</feature>
<comment type="subcellular location">
    <subcellularLocation>
        <location evidence="1 5">Secreted</location>
    </subcellularLocation>
</comment>
<feature type="signal peptide" evidence="5">
    <location>
        <begin position="1"/>
        <end position="20"/>
    </location>
</feature>
<dbReference type="Proteomes" id="UP000693981">
    <property type="component" value="Unassembled WGS sequence"/>
</dbReference>
<evidence type="ECO:0000256" key="1">
    <source>
        <dbReference type="ARBA" id="ARBA00004613"/>
    </source>
</evidence>
<comment type="function">
    <text evidence="5">Effector that suppresses plant defense responses during pathogen infection.</text>
</comment>
<evidence type="ECO:0000256" key="2">
    <source>
        <dbReference type="ARBA" id="ARBA00010400"/>
    </source>
</evidence>
<keyword evidence="3 5" id="KW-0964">Secreted</keyword>
<sequence>MRMFSALLIVTTTLCVSSDAALPAMNLKLPSSNSLLSNQPISAEKGTPAGRYLRVPEDDDTLTMASDAEEERGVIPKASELMKKLDLDNMMEATIVRSIMKGHPAEKTLGKMGVSPSFVTAEGQKVYSKYDEGYRTYRSWYKWVEDNANWLVKDLKG</sequence>
<keyword evidence="7" id="KW-1185">Reference proteome</keyword>
<dbReference type="Pfam" id="PF16810">
    <property type="entry name" value="RXLR"/>
    <property type="match status" value="1"/>
</dbReference>
<keyword evidence="4 5" id="KW-0732">Signal</keyword>
<protein>
    <recommendedName>
        <fullName evidence="5">RxLR effector protein</fullName>
    </recommendedName>
</protein>
<dbReference type="InterPro" id="IPR031825">
    <property type="entry name" value="RXLR"/>
</dbReference>
<comment type="caution">
    <text evidence="6">The sequence shown here is derived from an EMBL/GenBank/DDBJ whole genome shotgun (WGS) entry which is preliminary data.</text>
</comment>
<accession>A0A8T1XDC4</accession>
<name>A0A8T1XDC4_9STRA</name>
<organism evidence="6 7">
    <name type="scientific">Phytophthora boehmeriae</name>
    <dbReference type="NCBI Taxonomy" id="109152"/>
    <lineage>
        <taxon>Eukaryota</taxon>
        <taxon>Sar</taxon>
        <taxon>Stramenopiles</taxon>
        <taxon>Oomycota</taxon>
        <taxon>Peronosporomycetes</taxon>
        <taxon>Peronosporales</taxon>
        <taxon>Peronosporaceae</taxon>
        <taxon>Phytophthora</taxon>
    </lineage>
</organism>
<proteinExistence type="inferred from homology"/>